<evidence type="ECO:0000256" key="4">
    <source>
        <dbReference type="ARBA" id="ARBA00020830"/>
    </source>
</evidence>
<accession>A0A9W7XLI4</accession>
<evidence type="ECO:0000256" key="12">
    <source>
        <dbReference type="RuleBase" id="RU367106"/>
    </source>
</evidence>
<keyword evidence="5 12" id="KW-0337">GPI-anchor biosynthesis</keyword>
<feature type="transmembrane region" description="Helical" evidence="12">
    <location>
        <begin position="7"/>
        <end position="25"/>
    </location>
</feature>
<keyword evidence="8 12" id="KW-0256">Endoplasmic reticulum</keyword>
<gene>
    <name evidence="14" type="primary">LAS21</name>
    <name evidence="14" type="ORF">LPJ64_003537</name>
</gene>
<dbReference type="InterPro" id="IPR039527">
    <property type="entry name" value="PIGG/GPI7"/>
</dbReference>
<name>A0A9W7XLI4_9FUNG</name>
<dbReference type="SUPFAM" id="SSF53649">
    <property type="entry name" value="Alkaline phosphatase-like"/>
    <property type="match status" value="1"/>
</dbReference>
<feature type="transmembrane region" description="Helical" evidence="12">
    <location>
        <begin position="599"/>
        <end position="619"/>
    </location>
</feature>
<evidence type="ECO:0000256" key="7">
    <source>
        <dbReference type="ARBA" id="ARBA00022692"/>
    </source>
</evidence>
<reference evidence="14" key="1">
    <citation type="submission" date="2022-07" db="EMBL/GenBank/DDBJ databases">
        <title>Phylogenomic reconstructions and comparative analyses of Kickxellomycotina fungi.</title>
        <authorList>
            <person name="Reynolds N.K."/>
            <person name="Stajich J.E."/>
            <person name="Barry K."/>
            <person name="Grigoriev I.V."/>
            <person name="Crous P."/>
            <person name="Smith M.E."/>
        </authorList>
    </citation>
    <scope>NUCLEOTIDE SEQUENCE</scope>
    <source>
        <strain evidence="14">NBRC 105413</strain>
    </source>
</reference>
<feature type="transmembrane region" description="Helical" evidence="12">
    <location>
        <begin position="923"/>
        <end position="942"/>
    </location>
</feature>
<dbReference type="CDD" id="cd16024">
    <property type="entry name" value="GPI_EPT_2"/>
    <property type="match status" value="1"/>
</dbReference>
<dbReference type="AlphaFoldDB" id="A0A9W7XLI4"/>
<feature type="transmembrane region" description="Helical" evidence="12">
    <location>
        <begin position="721"/>
        <end position="741"/>
    </location>
</feature>
<dbReference type="GO" id="GO:0006506">
    <property type="term" value="P:GPI anchor biosynthetic process"/>
    <property type="evidence" value="ECO:0007669"/>
    <property type="project" value="UniProtKB-KW"/>
</dbReference>
<keyword evidence="9 12" id="KW-1133">Transmembrane helix</keyword>
<feature type="transmembrane region" description="Helical" evidence="12">
    <location>
        <begin position="470"/>
        <end position="491"/>
    </location>
</feature>
<feature type="transmembrane region" description="Helical" evidence="12">
    <location>
        <begin position="538"/>
        <end position="561"/>
    </location>
</feature>
<evidence type="ECO:0000313" key="14">
    <source>
        <dbReference type="EMBL" id="KAJ1644813.1"/>
    </source>
</evidence>
<evidence type="ECO:0000313" key="15">
    <source>
        <dbReference type="Proteomes" id="UP001145021"/>
    </source>
</evidence>
<dbReference type="Gene3D" id="3.40.720.10">
    <property type="entry name" value="Alkaline Phosphatase, subunit A"/>
    <property type="match status" value="1"/>
</dbReference>
<feature type="transmembrane region" description="Helical" evidence="12">
    <location>
        <begin position="748"/>
        <end position="767"/>
    </location>
</feature>
<dbReference type="InterPro" id="IPR037674">
    <property type="entry name" value="PIG-G_N"/>
</dbReference>
<feature type="transmembrane region" description="Helical" evidence="12">
    <location>
        <begin position="511"/>
        <end position="532"/>
    </location>
</feature>
<evidence type="ECO:0000259" key="13">
    <source>
        <dbReference type="Pfam" id="PF19316"/>
    </source>
</evidence>
<proteinExistence type="inferred from homology"/>
<evidence type="ECO:0000256" key="10">
    <source>
        <dbReference type="ARBA" id="ARBA00023136"/>
    </source>
</evidence>
<evidence type="ECO:0000256" key="5">
    <source>
        <dbReference type="ARBA" id="ARBA00022502"/>
    </source>
</evidence>
<keyword evidence="10 12" id="KW-0472">Membrane</keyword>
<dbReference type="InterPro" id="IPR002591">
    <property type="entry name" value="Phosphodiest/P_Trfase"/>
</dbReference>
<comment type="similarity">
    <text evidence="3 12">Belongs to the PIGG/PIGN/PIGO family. PIGG subfamily.</text>
</comment>
<keyword evidence="15" id="KW-1185">Reference proteome</keyword>
<evidence type="ECO:0000256" key="2">
    <source>
        <dbReference type="ARBA" id="ARBA00004687"/>
    </source>
</evidence>
<evidence type="ECO:0000256" key="6">
    <source>
        <dbReference type="ARBA" id="ARBA00022679"/>
    </source>
</evidence>
<keyword evidence="7 12" id="KW-0812">Transmembrane</keyword>
<dbReference type="GO" id="GO:0051267">
    <property type="term" value="F:CP2 mannose-ethanolamine phosphotransferase activity"/>
    <property type="evidence" value="ECO:0007669"/>
    <property type="project" value="TreeGrafter"/>
</dbReference>
<keyword evidence="11" id="KW-0325">Glycoprotein</keyword>
<dbReference type="EMBL" id="JANBOH010000140">
    <property type="protein sequence ID" value="KAJ1644813.1"/>
    <property type="molecule type" value="Genomic_DNA"/>
</dbReference>
<feature type="domain" description="GPI ethanolamine phosphate transferase 2 C-terminal" evidence="13">
    <location>
        <begin position="466"/>
        <end position="615"/>
    </location>
</feature>
<dbReference type="Pfam" id="PF19316">
    <property type="entry name" value="PIGO_PIGG"/>
    <property type="match status" value="2"/>
</dbReference>
<evidence type="ECO:0000256" key="8">
    <source>
        <dbReference type="ARBA" id="ARBA00022824"/>
    </source>
</evidence>
<evidence type="ECO:0000256" key="1">
    <source>
        <dbReference type="ARBA" id="ARBA00004477"/>
    </source>
</evidence>
<comment type="caution">
    <text evidence="14">The sequence shown here is derived from an EMBL/GenBank/DDBJ whole genome shotgun (WGS) entry which is preliminary data.</text>
</comment>
<organism evidence="14 15">
    <name type="scientific">Coemansia asiatica</name>
    <dbReference type="NCBI Taxonomy" id="1052880"/>
    <lineage>
        <taxon>Eukaryota</taxon>
        <taxon>Fungi</taxon>
        <taxon>Fungi incertae sedis</taxon>
        <taxon>Zoopagomycota</taxon>
        <taxon>Kickxellomycotina</taxon>
        <taxon>Kickxellomycetes</taxon>
        <taxon>Kickxellales</taxon>
        <taxon>Kickxellaceae</taxon>
        <taxon>Coemansia</taxon>
    </lineage>
</organism>
<feature type="transmembrane region" description="Helical" evidence="12">
    <location>
        <begin position="963"/>
        <end position="986"/>
    </location>
</feature>
<keyword evidence="6 12" id="KW-0808">Transferase</keyword>
<feature type="domain" description="GPI ethanolamine phosphate transferase 2 C-terminal" evidence="13">
    <location>
        <begin position="841"/>
        <end position="978"/>
    </location>
</feature>
<comment type="subcellular location">
    <subcellularLocation>
        <location evidence="1 12">Endoplasmic reticulum membrane</location>
        <topology evidence="1 12">Multi-pass membrane protein</topology>
    </subcellularLocation>
</comment>
<evidence type="ECO:0000256" key="3">
    <source>
        <dbReference type="ARBA" id="ARBA00005315"/>
    </source>
</evidence>
<dbReference type="PANTHER" id="PTHR23072:SF0">
    <property type="entry name" value="GPI ETHANOLAMINE PHOSPHATE TRANSFERASE 2"/>
    <property type="match status" value="1"/>
</dbReference>
<evidence type="ECO:0000256" key="11">
    <source>
        <dbReference type="ARBA" id="ARBA00023180"/>
    </source>
</evidence>
<dbReference type="PANTHER" id="PTHR23072">
    <property type="entry name" value="PHOSPHATIDYLINOSITOL GLYCAN-RELATED"/>
    <property type="match status" value="1"/>
</dbReference>
<feature type="transmembrane region" description="Helical" evidence="12">
    <location>
        <begin position="773"/>
        <end position="791"/>
    </location>
</feature>
<evidence type="ECO:0000256" key="9">
    <source>
        <dbReference type="ARBA" id="ARBA00022989"/>
    </source>
</evidence>
<feature type="transmembrane region" description="Helical" evidence="12">
    <location>
        <begin position="879"/>
        <end position="903"/>
    </location>
</feature>
<dbReference type="InterPro" id="IPR045687">
    <property type="entry name" value="PIGG/GPI7_C"/>
</dbReference>
<dbReference type="GO" id="GO:0005789">
    <property type="term" value="C:endoplasmic reticulum membrane"/>
    <property type="evidence" value="ECO:0007669"/>
    <property type="project" value="UniProtKB-SubCell"/>
</dbReference>
<sequence>MRLGLRVVLLLVVLAIELVGLGYFIKGFFPYKKSIPGFASQQDQPKDMSGKLQSVYGTRQYDRLVIMLVDALRNDFVFGNNSAMAYTQKLLRSGDALGYTAKALAPTVTMPRIKALMTGTVPNFLDAVLNIAESDTSSSLKFHDNLLWQLKNQGKTINMFGDDTWLRLFPDIFSKTDGTSSFFVTDTVEVDVNVTRHVRPGLEQSGWDVTIFHYLGLDHIGHLGGPDSPLMKPKQEEMDRVVQTVHEVVTRQDAQRQIEDPNAKPTLFVLLGDHAMNEIGNHGGNSQLETSTVFVFMGQGIRGQSIADEGKNALSALLTKEVPQINLVPTLALLFGVPIPKNNLGLPLADLIHGYPDEERLWLLQLAAHQMYGVVQANGGDVSAVDIDIDNVDVINASREKKLLGCDQEHGSVSESLRCEYMRALIAHRWFVDSKMANAAEAASKAEREYYEFMEHANAHLSQTFSGYDLSAMAIGIALFGIVVLLLFGLLQSYSSSGGGIVSSKSKKIRVSLPSILLLITYLISVQSSSLIEEEHQFWYHWTQTMFLLRLITSTTFSAGFRSFAQMCLFRIVRAWNQTGQKWTGEIDVRYHLNGSHKCLMWVLVIASFVFFGMCVGWVHKAAAMATESIYAVPRSRRSMLLHRYISSPDSGAAGKSKNRYQRRLAFGQRVLRGIQTTALTNALVYQMERNGGWETIGISRSVWMAVRWFTPTDLADIARFVYLLTLAAIGTGAVCVWLRCKVGKPKPAVASTLEGLVGILPLLTLLARPHNIPVFAIFMAMFILFFPQFMPGMHGLNRLAAAAQTGTEHLLQQQLQQQEHQFGRRYGGWQLPCLHPSKALVHLCLVHASFFALGNSNSLASLDISNAYAGVSRYNEGLVGALLFIGNWAGPLWWAAAGFVAFALTSRESGTGDRQLRQLVEWLVAAHLWQALTLLMLSIVVTTMRTHLFIWSVFSPRYLYQIAWFVAFYLLFGTIGSAAWLAWIIS</sequence>
<protein>
    <recommendedName>
        <fullName evidence="4 12">GPI ethanolamine phosphate transferase 2</fullName>
    </recommendedName>
</protein>
<dbReference type="InterPro" id="IPR017850">
    <property type="entry name" value="Alkaline_phosphatase_core_sf"/>
</dbReference>
<comment type="function">
    <text evidence="12">Ethanolamine phosphate transferase involved in glycosylphosphatidylinositol-anchor biosynthesis. Transfers ethanolamine phosphate to the GPI second mannose.</text>
</comment>
<comment type="pathway">
    <text evidence="2 12">Glycolipid biosynthesis; glycosylphosphatidylinositol-anchor biosynthesis.</text>
</comment>
<dbReference type="Proteomes" id="UP001145021">
    <property type="component" value="Unassembled WGS sequence"/>
</dbReference>
<dbReference type="Pfam" id="PF01663">
    <property type="entry name" value="Phosphodiest"/>
    <property type="match status" value="1"/>
</dbReference>